<feature type="transmembrane region" description="Helical" evidence="1">
    <location>
        <begin position="283"/>
        <end position="304"/>
    </location>
</feature>
<sequence>GTAANIFKTYVNICEMADPLVCNINFYWYIRFFFGFYHEFLDVSSKPVRWLAKCYCCLICVSVIFFYLYIPSDGFYSKYLLYLITTEYFIYVTISFLNTNKSLLQYYKKMPLIDASPSTYKPMRVCLVGYLCIMFFIRLSGFIKVLILHGEYNLQQIYFNFIDFIMWLVVLLGRSPLLFMFALLYTRVRLMRQTLENNNFDCRNLGKHHPRWYIQMYETIIDMLEEDNDTVKLQYYFYMYIRRLDLCVDERDREEIQKLFLFLKRNPFEYSLWRVVPLNVRSLLSLLSFTVTTSIAIMQIHGWIA</sequence>
<feature type="transmembrane region" description="Helical" evidence="1">
    <location>
        <begin position="125"/>
        <end position="149"/>
    </location>
</feature>
<dbReference type="OrthoDB" id="7489104at2759"/>
<evidence type="ECO:0000256" key="1">
    <source>
        <dbReference type="SAM" id="Phobius"/>
    </source>
</evidence>
<protein>
    <submittedName>
        <fullName evidence="2">Gustatory receptor 37</fullName>
    </submittedName>
</protein>
<dbReference type="EMBL" id="JH668697">
    <property type="protein sequence ID" value="KAG6460797.1"/>
    <property type="molecule type" value="Genomic_DNA"/>
</dbReference>
<name>A0A5K8B232_MANSE</name>
<feature type="transmembrane region" description="Helical" evidence="1">
    <location>
        <begin position="164"/>
        <end position="185"/>
    </location>
</feature>
<dbReference type="Proteomes" id="UP000791440">
    <property type="component" value="Unassembled WGS sequence"/>
</dbReference>
<gene>
    <name evidence="2" type="primary">GR37</name>
    <name evidence="3" type="ORF">O3G_MSEX012230</name>
</gene>
<keyword evidence="2" id="KW-0675">Receptor</keyword>
<dbReference type="AlphaFoldDB" id="A0A5K8B232"/>
<reference evidence="3" key="3">
    <citation type="submission" date="2020-12" db="EMBL/GenBank/DDBJ databases">
        <authorList>
            <person name="Kanost M."/>
        </authorList>
    </citation>
    <scope>NUCLEOTIDE SEQUENCE</scope>
</reference>
<organism evidence="2">
    <name type="scientific">Manduca sexta</name>
    <name type="common">Tobacco hawkmoth</name>
    <name type="synonym">Tobacco hornworm</name>
    <dbReference type="NCBI Taxonomy" id="7130"/>
    <lineage>
        <taxon>Eukaryota</taxon>
        <taxon>Metazoa</taxon>
        <taxon>Ecdysozoa</taxon>
        <taxon>Arthropoda</taxon>
        <taxon>Hexapoda</taxon>
        <taxon>Insecta</taxon>
        <taxon>Pterygota</taxon>
        <taxon>Neoptera</taxon>
        <taxon>Endopterygota</taxon>
        <taxon>Lepidoptera</taxon>
        <taxon>Glossata</taxon>
        <taxon>Ditrysia</taxon>
        <taxon>Bombycoidea</taxon>
        <taxon>Sphingidae</taxon>
        <taxon>Sphinginae</taxon>
        <taxon>Sphingini</taxon>
        <taxon>Manduca</taxon>
    </lineage>
</organism>
<accession>A0A5K8B232</accession>
<keyword evidence="4" id="KW-1185">Reference proteome</keyword>
<reference evidence="3" key="2">
    <citation type="journal article" date="2016" name="Insect Biochem. Mol. Biol.">
        <title>Multifaceted biological insights from a draft genome sequence of the tobacco hornworm moth, Manduca sexta.</title>
        <authorList>
            <person name="Kanost M.R."/>
            <person name="Arrese E.L."/>
            <person name="Cao X."/>
            <person name="Chen Y.R."/>
            <person name="Chellapilla S."/>
            <person name="Goldsmith M.R."/>
            <person name="Grosse-Wilde E."/>
            <person name="Heckel D.G."/>
            <person name="Herndon N."/>
            <person name="Jiang H."/>
            <person name="Papanicolaou A."/>
            <person name="Qu J."/>
            <person name="Soulages J.L."/>
            <person name="Vogel H."/>
            <person name="Walters J."/>
            <person name="Waterhouse R.M."/>
            <person name="Ahn S.J."/>
            <person name="Almeida F.C."/>
            <person name="An C."/>
            <person name="Aqrawi P."/>
            <person name="Bretschneider A."/>
            <person name="Bryant W.B."/>
            <person name="Bucks S."/>
            <person name="Chao H."/>
            <person name="Chevignon G."/>
            <person name="Christen J.M."/>
            <person name="Clarke D.F."/>
            <person name="Dittmer N.T."/>
            <person name="Ferguson L.C.F."/>
            <person name="Garavelou S."/>
            <person name="Gordon K.H.J."/>
            <person name="Gunaratna R.T."/>
            <person name="Han Y."/>
            <person name="Hauser F."/>
            <person name="He Y."/>
            <person name="Heidel-Fischer H."/>
            <person name="Hirsh A."/>
            <person name="Hu Y."/>
            <person name="Jiang H."/>
            <person name="Kalra D."/>
            <person name="Klinner C."/>
            <person name="Konig C."/>
            <person name="Kovar C."/>
            <person name="Kroll A.R."/>
            <person name="Kuwar S.S."/>
            <person name="Lee S.L."/>
            <person name="Lehman R."/>
            <person name="Li K."/>
            <person name="Li Z."/>
            <person name="Liang H."/>
            <person name="Lovelace S."/>
            <person name="Lu Z."/>
            <person name="Mansfield J.H."/>
            <person name="McCulloch K.J."/>
            <person name="Mathew T."/>
            <person name="Morton B."/>
            <person name="Muzny D.M."/>
            <person name="Neunemann D."/>
            <person name="Ongeri F."/>
            <person name="Pauchet Y."/>
            <person name="Pu L.L."/>
            <person name="Pyrousis I."/>
            <person name="Rao X.J."/>
            <person name="Redding A."/>
            <person name="Roesel C."/>
            <person name="Sanchez-Gracia A."/>
            <person name="Schaack S."/>
            <person name="Shukla A."/>
            <person name="Tetreau G."/>
            <person name="Wang Y."/>
            <person name="Xiong G.H."/>
            <person name="Traut W."/>
            <person name="Walsh T.K."/>
            <person name="Worley K.C."/>
            <person name="Wu D."/>
            <person name="Wu W."/>
            <person name="Wu Y.Q."/>
            <person name="Zhang X."/>
            <person name="Zou Z."/>
            <person name="Zucker H."/>
            <person name="Briscoe A.D."/>
            <person name="Burmester T."/>
            <person name="Clem R.J."/>
            <person name="Feyereisen R."/>
            <person name="Grimmelikhuijzen C.J.P."/>
            <person name="Hamodrakas S.J."/>
            <person name="Hansson B.S."/>
            <person name="Huguet E."/>
            <person name="Jermiin L.S."/>
            <person name="Lan Q."/>
            <person name="Lehman H.K."/>
            <person name="Lorenzen M."/>
            <person name="Merzendorfer H."/>
            <person name="Michalopoulos I."/>
            <person name="Morton D.B."/>
            <person name="Muthukrishnan S."/>
            <person name="Oakeshott J.G."/>
            <person name="Palmer W."/>
            <person name="Park Y."/>
            <person name="Passarelli A.L."/>
            <person name="Rozas J."/>
            <person name="Schwartz L.M."/>
            <person name="Smith W."/>
            <person name="Southgate A."/>
            <person name="Vilcinskas A."/>
            <person name="Vogt R."/>
            <person name="Wang P."/>
            <person name="Werren J."/>
            <person name="Yu X.Q."/>
            <person name="Zhou J.J."/>
            <person name="Brown S.J."/>
            <person name="Scherer S.E."/>
            <person name="Richards S."/>
            <person name="Blissard G.W."/>
        </authorList>
    </citation>
    <scope>NUCLEOTIDE SEQUENCE</scope>
</reference>
<keyword evidence="1" id="KW-0812">Transmembrane</keyword>
<keyword evidence="1" id="KW-1133">Transmembrane helix</keyword>
<feature type="non-terminal residue" evidence="2">
    <location>
        <position position="1"/>
    </location>
</feature>
<keyword evidence="1" id="KW-0472">Membrane</keyword>
<evidence type="ECO:0000313" key="4">
    <source>
        <dbReference type="Proteomes" id="UP000791440"/>
    </source>
</evidence>
<dbReference type="EMBL" id="LN885230">
    <property type="protein sequence ID" value="CUQ99377.1"/>
    <property type="molecule type" value="mRNA"/>
</dbReference>
<evidence type="ECO:0000313" key="2">
    <source>
        <dbReference type="EMBL" id="CUQ99377.1"/>
    </source>
</evidence>
<feature type="transmembrane region" description="Helical" evidence="1">
    <location>
        <begin position="82"/>
        <end position="104"/>
    </location>
</feature>
<proteinExistence type="evidence at transcript level"/>
<reference evidence="2" key="1">
    <citation type="journal article" date="2015" name="Insect Biochem. Mol. Biol.">
        <title>A reference gene set for chemosensory receptor genes of Manduca sexta.</title>
        <authorList>
            <person name="Koenig C."/>
            <person name="Hirsh A."/>
            <person name="Bucks S."/>
            <person name="Klinner C."/>
            <person name="Vogel H."/>
            <person name="Shukla A."/>
            <person name="Mansfield J.H."/>
            <person name="Morton B."/>
            <person name="Hansson B.S."/>
            <person name="Grosse-Wilde E."/>
        </authorList>
    </citation>
    <scope>NUCLEOTIDE SEQUENCE</scope>
</reference>
<feature type="transmembrane region" description="Helical" evidence="1">
    <location>
        <begin position="50"/>
        <end position="70"/>
    </location>
</feature>
<evidence type="ECO:0000313" key="3">
    <source>
        <dbReference type="EMBL" id="KAG6460797.1"/>
    </source>
</evidence>